<evidence type="ECO:0000256" key="1">
    <source>
        <dbReference type="ARBA" id="ARBA00004429"/>
    </source>
</evidence>
<evidence type="ECO:0000256" key="4">
    <source>
        <dbReference type="ARBA" id="ARBA00022692"/>
    </source>
</evidence>
<protein>
    <submittedName>
        <fullName evidence="9">TRAP transporter large permease</fullName>
    </submittedName>
</protein>
<gene>
    <name evidence="9" type="ORF">GXN74_07195</name>
</gene>
<feature type="transmembrane region" description="Helical" evidence="7">
    <location>
        <begin position="402"/>
        <end position="426"/>
    </location>
</feature>
<name>A0A7X5HVU6_9FIRM</name>
<feature type="transmembrane region" description="Helical" evidence="7">
    <location>
        <begin position="247"/>
        <end position="263"/>
    </location>
</feature>
<sequence>METQTIGMLILLGVFLFLLFMRMEIIFSILIATVCTMLYLDLPLSIIIMRGVAILRSYGMLAIPLFIIAGEVLSDGSLSEKIIEFVETLVGWLRGGLAMVNVAASTFFGGISGSPLADISSLGTVLIPIMKKQGYDEEFATNITITSAQQGLMIPPSHNMIIYAMAAGGVASVSKLFLAGIVPGVLLAIVLMAYSYVCAIKRGYPKGAPFNLKRLVKTFFSSFWGLMTLVIIIVGATTGVFTATESAAIAILWALLVTTFVYKDMTAKRFWDLLGRSITTVSRLLLVMGVSASFGFVVAFLRVPQMLSGMINNFTDNKIVILLIINLILILLGMIMDMGSIIIITTPIFLPIAMSIGVDPVHFGIIMIFNLAIGMMTPPVGGALMVGHLVSGVKLERMYATLIPFFIIMGITLLVLTFVPAIVMTLPNLVG</sequence>
<dbReference type="RefSeq" id="WP_162370257.1">
    <property type="nucleotide sequence ID" value="NZ_JAAEEH010000016.1"/>
</dbReference>
<feature type="transmembrane region" description="Helical" evidence="7">
    <location>
        <begin position="284"/>
        <end position="307"/>
    </location>
</feature>
<evidence type="ECO:0000259" key="8">
    <source>
        <dbReference type="Pfam" id="PF06808"/>
    </source>
</evidence>
<comment type="subcellular location">
    <subcellularLocation>
        <location evidence="1">Cell inner membrane</location>
        <topology evidence="1">Multi-pass membrane protein</topology>
    </subcellularLocation>
</comment>
<dbReference type="GO" id="GO:0005886">
    <property type="term" value="C:plasma membrane"/>
    <property type="evidence" value="ECO:0007669"/>
    <property type="project" value="UniProtKB-SubCell"/>
</dbReference>
<dbReference type="EMBL" id="JAAEEH010000016">
    <property type="protein sequence ID" value="NDL67528.1"/>
    <property type="molecule type" value="Genomic_DNA"/>
</dbReference>
<keyword evidence="10" id="KW-1185">Reference proteome</keyword>
<dbReference type="InterPro" id="IPR010656">
    <property type="entry name" value="DctM"/>
</dbReference>
<evidence type="ECO:0000256" key="6">
    <source>
        <dbReference type="ARBA" id="ARBA00023136"/>
    </source>
</evidence>
<keyword evidence="5 7" id="KW-1133">Transmembrane helix</keyword>
<dbReference type="AlphaFoldDB" id="A0A7X5HVU6"/>
<evidence type="ECO:0000313" key="10">
    <source>
        <dbReference type="Proteomes" id="UP000461585"/>
    </source>
</evidence>
<dbReference type="PANTHER" id="PTHR33362:SF2">
    <property type="entry name" value="TRAP TRANSPORTER LARGE PERMEASE PROTEIN"/>
    <property type="match status" value="1"/>
</dbReference>
<feature type="transmembrane region" description="Helical" evidence="7">
    <location>
        <begin position="6"/>
        <end position="39"/>
    </location>
</feature>
<proteinExistence type="predicted"/>
<feature type="transmembrane region" description="Helical" evidence="7">
    <location>
        <begin position="341"/>
        <end position="358"/>
    </location>
</feature>
<keyword evidence="3" id="KW-0997">Cell inner membrane</keyword>
<feature type="transmembrane region" description="Helical" evidence="7">
    <location>
        <begin position="218"/>
        <end position="241"/>
    </location>
</feature>
<evidence type="ECO:0000256" key="2">
    <source>
        <dbReference type="ARBA" id="ARBA00022475"/>
    </source>
</evidence>
<organism evidence="9 10">
    <name type="scientific">Anaerotalea alkaliphila</name>
    <dbReference type="NCBI Taxonomy" id="2662126"/>
    <lineage>
        <taxon>Bacteria</taxon>
        <taxon>Bacillati</taxon>
        <taxon>Bacillota</taxon>
        <taxon>Clostridia</taxon>
        <taxon>Eubacteriales</taxon>
        <taxon>Anaerotalea</taxon>
    </lineage>
</organism>
<dbReference type="InterPro" id="IPR004681">
    <property type="entry name" value="TRAP_DctM"/>
</dbReference>
<dbReference type="GO" id="GO:0022857">
    <property type="term" value="F:transmembrane transporter activity"/>
    <property type="evidence" value="ECO:0007669"/>
    <property type="project" value="TreeGrafter"/>
</dbReference>
<dbReference type="Pfam" id="PF06808">
    <property type="entry name" value="DctM"/>
    <property type="match status" value="1"/>
</dbReference>
<feature type="domain" description="TRAP C4-dicarboxylate transport system permease DctM subunit" evidence="8">
    <location>
        <begin position="12"/>
        <end position="422"/>
    </location>
</feature>
<dbReference type="PIRSF" id="PIRSF006066">
    <property type="entry name" value="HI0050"/>
    <property type="match status" value="1"/>
</dbReference>
<evidence type="ECO:0000256" key="3">
    <source>
        <dbReference type="ARBA" id="ARBA00022519"/>
    </source>
</evidence>
<dbReference type="Proteomes" id="UP000461585">
    <property type="component" value="Unassembled WGS sequence"/>
</dbReference>
<evidence type="ECO:0000256" key="7">
    <source>
        <dbReference type="SAM" id="Phobius"/>
    </source>
</evidence>
<keyword evidence="6 7" id="KW-0472">Membrane</keyword>
<feature type="transmembrane region" description="Helical" evidence="7">
    <location>
        <begin position="319"/>
        <end position="336"/>
    </location>
</feature>
<evidence type="ECO:0000256" key="5">
    <source>
        <dbReference type="ARBA" id="ARBA00022989"/>
    </source>
</evidence>
<comment type="caution">
    <text evidence="9">The sequence shown here is derived from an EMBL/GenBank/DDBJ whole genome shotgun (WGS) entry which is preliminary data.</text>
</comment>
<feature type="transmembrane region" description="Helical" evidence="7">
    <location>
        <begin position="51"/>
        <end position="69"/>
    </location>
</feature>
<dbReference type="NCBIfam" id="TIGR00786">
    <property type="entry name" value="dctM"/>
    <property type="match status" value="1"/>
</dbReference>
<feature type="transmembrane region" description="Helical" evidence="7">
    <location>
        <begin position="364"/>
        <end position="390"/>
    </location>
</feature>
<reference evidence="9 10" key="1">
    <citation type="submission" date="2020-01" db="EMBL/GenBank/DDBJ databases">
        <title>Anaeroalcalibacter tamaniensis gen. nov., sp. nov., moderately halophilic strictly anaerobic fermenter bacterium from mud volcano of Taman peninsula.</title>
        <authorList>
            <person name="Frolova A."/>
            <person name="Merkel A.Y."/>
            <person name="Slobodkin A.I."/>
        </authorList>
    </citation>
    <scope>NUCLEOTIDE SEQUENCE [LARGE SCALE GENOMIC DNA]</scope>
    <source>
        <strain evidence="9 10">F-3ap</strain>
    </source>
</reference>
<keyword evidence="4 7" id="KW-0812">Transmembrane</keyword>
<keyword evidence="2" id="KW-1003">Cell membrane</keyword>
<dbReference type="PANTHER" id="PTHR33362">
    <property type="entry name" value="SIALIC ACID TRAP TRANSPORTER PERMEASE PROTEIN SIAT-RELATED"/>
    <property type="match status" value="1"/>
</dbReference>
<evidence type="ECO:0000313" key="9">
    <source>
        <dbReference type="EMBL" id="NDL67528.1"/>
    </source>
</evidence>
<accession>A0A7X5HVU6</accession>
<feature type="transmembrane region" description="Helical" evidence="7">
    <location>
        <begin position="176"/>
        <end position="197"/>
    </location>
</feature>